<dbReference type="RefSeq" id="XP_016501922.1">
    <property type="nucleotide sequence ID" value="XM_016646436.1"/>
</dbReference>
<dbReference type="PROSITE" id="PS50158">
    <property type="entry name" value="ZF_CCHC"/>
    <property type="match status" value="1"/>
</dbReference>
<name>A0A1S4CKZ5_TOBAC</name>
<gene>
    <name evidence="4" type="primary">LOC107820206</name>
</gene>
<dbReference type="InterPro" id="IPR036875">
    <property type="entry name" value="Znf_CCHC_sf"/>
</dbReference>
<proteinExistence type="predicted"/>
<dbReference type="Gene3D" id="4.10.60.10">
    <property type="entry name" value="Zinc finger, CCHC-type"/>
    <property type="match status" value="1"/>
</dbReference>
<evidence type="ECO:0000256" key="1">
    <source>
        <dbReference type="PROSITE-ProRule" id="PRU00047"/>
    </source>
</evidence>
<dbReference type="InterPro" id="IPR001878">
    <property type="entry name" value="Znf_CCHC"/>
</dbReference>
<organism evidence="4">
    <name type="scientific">Nicotiana tabacum</name>
    <name type="common">Common tobacco</name>
    <dbReference type="NCBI Taxonomy" id="4097"/>
    <lineage>
        <taxon>Eukaryota</taxon>
        <taxon>Viridiplantae</taxon>
        <taxon>Streptophyta</taxon>
        <taxon>Embryophyta</taxon>
        <taxon>Tracheophyta</taxon>
        <taxon>Spermatophyta</taxon>
        <taxon>Magnoliopsida</taxon>
        <taxon>eudicotyledons</taxon>
        <taxon>Gunneridae</taxon>
        <taxon>Pentapetalae</taxon>
        <taxon>asterids</taxon>
        <taxon>lamiids</taxon>
        <taxon>Solanales</taxon>
        <taxon>Solanaceae</taxon>
        <taxon>Nicotianoideae</taxon>
        <taxon>Nicotianeae</taxon>
        <taxon>Nicotiana</taxon>
    </lineage>
</organism>
<sequence>MVPRGCYECGYSGHMKRTCPKFLGKAVQQGQQPMISAPVAQPPRGGGQMGRGRPRGGGQPGRGRPATAQTGGGQPGSALATFYAILARSDALASYAVITGSEAGTYGYQAGAHS</sequence>
<reference evidence="4" key="1">
    <citation type="submission" date="2025-08" db="UniProtKB">
        <authorList>
            <consortium name="RefSeq"/>
        </authorList>
    </citation>
    <scope>IDENTIFICATION</scope>
</reference>
<evidence type="ECO:0000313" key="4">
    <source>
        <dbReference type="RefSeq" id="XP_016501922.1"/>
    </source>
</evidence>
<evidence type="ECO:0000259" key="3">
    <source>
        <dbReference type="PROSITE" id="PS50158"/>
    </source>
</evidence>
<dbReference type="KEGG" id="nta:107820206"/>
<dbReference type="SUPFAM" id="SSF57756">
    <property type="entry name" value="Retrovirus zinc finger-like domains"/>
    <property type="match status" value="1"/>
</dbReference>
<dbReference type="GO" id="GO:0008270">
    <property type="term" value="F:zinc ion binding"/>
    <property type="evidence" value="ECO:0007669"/>
    <property type="project" value="UniProtKB-KW"/>
</dbReference>
<feature type="region of interest" description="Disordered" evidence="2">
    <location>
        <begin position="30"/>
        <end position="75"/>
    </location>
</feature>
<evidence type="ECO:0000256" key="2">
    <source>
        <dbReference type="SAM" id="MobiDB-lite"/>
    </source>
</evidence>
<accession>A0A1S4CKZ5</accession>
<protein>
    <recommendedName>
        <fullName evidence="3">CCHC-type domain-containing protein</fullName>
    </recommendedName>
</protein>
<dbReference type="AlphaFoldDB" id="A0A1S4CKZ5"/>
<keyword evidence="1" id="KW-0479">Metal-binding</keyword>
<dbReference type="PaxDb" id="4097-A0A1S4CKZ5"/>
<dbReference type="OrthoDB" id="10482589at2759"/>
<keyword evidence="1" id="KW-0862">Zinc</keyword>
<keyword evidence="1" id="KW-0863">Zinc-finger</keyword>
<dbReference type="GO" id="GO:0003676">
    <property type="term" value="F:nucleic acid binding"/>
    <property type="evidence" value="ECO:0007669"/>
    <property type="project" value="InterPro"/>
</dbReference>
<feature type="compositionally biased region" description="Gly residues" evidence="2">
    <location>
        <begin position="44"/>
        <end position="61"/>
    </location>
</feature>
<feature type="domain" description="CCHC-type" evidence="3">
    <location>
        <begin position="6"/>
        <end position="21"/>
    </location>
</feature>